<dbReference type="Pfam" id="PF09748">
    <property type="entry name" value="Med10"/>
    <property type="match status" value="1"/>
</dbReference>
<keyword evidence="5 6" id="KW-0539">Nucleus</keyword>
<evidence type="ECO:0000256" key="5">
    <source>
        <dbReference type="ARBA" id="ARBA00023242"/>
    </source>
</evidence>
<dbReference type="InterPro" id="IPR019145">
    <property type="entry name" value="Mediator_Med10"/>
</dbReference>
<evidence type="ECO:0000256" key="4">
    <source>
        <dbReference type="ARBA" id="ARBA00023163"/>
    </source>
</evidence>
<keyword evidence="4 6" id="KW-0804">Transcription</keyword>
<dbReference type="EMBL" id="JASFZW010000008">
    <property type="protein sequence ID" value="KAK2076926.1"/>
    <property type="molecule type" value="Genomic_DNA"/>
</dbReference>
<evidence type="ECO:0000256" key="6">
    <source>
        <dbReference type="RuleBase" id="RU364146"/>
    </source>
</evidence>
<protein>
    <recommendedName>
        <fullName evidence="6">Mediator of RNA polymerase II transcription subunit 10</fullName>
    </recommendedName>
    <alternativeName>
        <fullName evidence="6">Mediator complex subunit 10</fullName>
    </alternativeName>
</protein>
<comment type="function">
    <text evidence="6">Component of the Mediator complex, a coactivator involved in the regulated transcription of nearly all RNA polymerase II-dependent genes. Mediator functions as a bridge to convey information from gene-specific regulatory proteins to the basal RNA polymerase II transcription machinery. Mediator is recruited to promoters by direct interactions with regulatory proteins and serves as a scaffold for the assembly of a functional preinitiation complex with RNA polymerase II and the general transcription factors.</text>
</comment>
<accession>A0AAD9IEM8</accession>
<keyword evidence="6" id="KW-0010">Activator</keyword>
<dbReference type="GO" id="GO:0003712">
    <property type="term" value="F:transcription coregulator activity"/>
    <property type="evidence" value="ECO:0007669"/>
    <property type="project" value="InterPro"/>
</dbReference>
<dbReference type="Proteomes" id="UP001255856">
    <property type="component" value="Unassembled WGS sequence"/>
</dbReference>
<evidence type="ECO:0000313" key="7">
    <source>
        <dbReference type="EMBL" id="KAK2076926.1"/>
    </source>
</evidence>
<comment type="similarity">
    <text evidence="2 6">Belongs to the Mediator complex subunit 10 family.</text>
</comment>
<evidence type="ECO:0000256" key="3">
    <source>
        <dbReference type="ARBA" id="ARBA00023015"/>
    </source>
</evidence>
<dbReference type="AlphaFoldDB" id="A0AAD9IEM8"/>
<gene>
    <name evidence="6" type="primary">MED10</name>
    <name evidence="7" type="ORF">QBZ16_005154</name>
</gene>
<dbReference type="GO" id="GO:0016592">
    <property type="term" value="C:mediator complex"/>
    <property type="evidence" value="ECO:0007669"/>
    <property type="project" value="InterPro"/>
</dbReference>
<dbReference type="GO" id="GO:0006357">
    <property type="term" value="P:regulation of transcription by RNA polymerase II"/>
    <property type="evidence" value="ECO:0007669"/>
    <property type="project" value="InterPro"/>
</dbReference>
<evidence type="ECO:0000256" key="1">
    <source>
        <dbReference type="ARBA" id="ARBA00004123"/>
    </source>
</evidence>
<keyword evidence="8" id="KW-1185">Reference proteome</keyword>
<evidence type="ECO:0000313" key="8">
    <source>
        <dbReference type="Proteomes" id="UP001255856"/>
    </source>
</evidence>
<comment type="caution">
    <text evidence="7">The sequence shown here is derived from an EMBL/GenBank/DDBJ whole genome shotgun (WGS) entry which is preliminary data.</text>
</comment>
<keyword evidence="3 6" id="KW-0805">Transcription regulation</keyword>
<reference evidence="7" key="1">
    <citation type="submission" date="2021-01" db="EMBL/GenBank/DDBJ databases">
        <authorList>
            <person name="Eckstrom K.M.E."/>
        </authorList>
    </citation>
    <scope>NUCLEOTIDE SEQUENCE</scope>
    <source>
        <strain evidence="7">UVCC 0001</strain>
    </source>
</reference>
<proteinExistence type="inferred from homology"/>
<comment type="subcellular location">
    <subcellularLocation>
        <location evidence="1 6">Nucleus</location>
    </subcellularLocation>
</comment>
<name>A0AAD9IEM8_PROWI</name>
<sequence length="118" mass="13123">MAREVKAAIDGILLQARREEEYGASLQSLYELRDDLQAHDGTQLEVPVELLRSVDEGENPDAFTEAVFRSSLGANQACKGKVVAMRELHSAVERNLRETFPEEMSDYDALRSAAPKAE</sequence>
<evidence type="ECO:0000256" key="2">
    <source>
        <dbReference type="ARBA" id="ARBA00005389"/>
    </source>
</evidence>
<comment type="subunit">
    <text evidence="6">Component of the Mediator complex.</text>
</comment>
<organism evidence="7 8">
    <name type="scientific">Prototheca wickerhamii</name>
    <dbReference type="NCBI Taxonomy" id="3111"/>
    <lineage>
        <taxon>Eukaryota</taxon>
        <taxon>Viridiplantae</taxon>
        <taxon>Chlorophyta</taxon>
        <taxon>core chlorophytes</taxon>
        <taxon>Trebouxiophyceae</taxon>
        <taxon>Chlorellales</taxon>
        <taxon>Chlorellaceae</taxon>
        <taxon>Prototheca</taxon>
    </lineage>
</organism>